<dbReference type="Proteomes" id="UP001595755">
    <property type="component" value="Unassembled WGS sequence"/>
</dbReference>
<gene>
    <name evidence="1" type="ORF">ACFO1S_26995</name>
</gene>
<accession>A0ABV8SHI7</accession>
<protein>
    <submittedName>
        <fullName evidence="1">Uncharacterized protein</fullName>
    </submittedName>
</protein>
<dbReference type="RefSeq" id="WP_204604509.1">
    <property type="nucleotide sequence ID" value="NZ_JBHSED010000071.1"/>
</dbReference>
<organism evidence="1 2">
    <name type="scientific">Cohnella boryungensis</name>
    <dbReference type="NCBI Taxonomy" id="768479"/>
    <lineage>
        <taxon>Bacteria</taxon>
        <taxon>Bacillati</taxon>
        <taxon>Bacillota</taxon>
        <taxon>Bacilli</taxon>
        <taxon>Bacillales</taxon>
        <taxon>Paenibacillaceae</taxon>
        <taxon>Cohnella</taxon>
    </lineage>
</organism>
<sequence length="82" mass="9349">MRPIILCGHSPLDRNTIHLLFSGPEGESRQLVEFTRSEGYCEREFALERISGPQTVTFVFLPGSEFDLKWFRFLPASASECP</sequence>
<proteinExistence type="predicted"/>
<keyword evidence="2" id="KW-1185">Reference proteome</keyword>
<dbReference type="EMBL" id="JBHSED010000071">
    <property type="protein sequence ID" value="MFC4307076.1"/>
    <property type="molecule type" value="Genomic_DNA"/>
</dbReference>
<evidence type="ECO:0000313" key="1">
    <source>
        <dbReference type="EMBL" id="MFC4307076.1"/>
    </source>
</evidence>
<name>A0ABV8SHI7_9BACL</name>
<comment type="caution">
    <text evidence="1">The sequence shown here is derived from an EMBL/GenBank/DDBJ whole genome shotgun (WGS) entry which is preliminary data.</text>
</comment>
<evidence type="ECO:0000313" key="2">
    <source>
        <dbReference type="Proteomes" id="UP001595755"/>
    </source>
</evidence>
<reference evidence="2" key="1">
    <citation type="journal article" date="2019" name="Int. J. Syst. Evol. Microbiol.">
        <title>The Global Catalogue of Microorganisms (GCM) 10K type strain sequencing project: providing services to taxonomists for standard genome sequencing and annotation.</title>
        <authorList>
            <consortium name="The Broad Institute Genomics Platform"/>
            <consortium name="The Broad Institute Genome Sequencing Center for Infectious Disease"/>
            <person name="Wu L."/>
            <person name="Ma J."/>
        </authorList>
    </citation>
    <scope>NUCLEOTIDE SEQUENCE [LARGE SCALE GENOMIC DNA]</scope>
    <source>
        <strain evidence="2">CGMCC 4.1641</strain>
    </source>
</reference>